<comment type="similarity">
    <text evidence="8 9">Belongs to the TrpA family.</text>
</comment>
<dbReference type="Gene3D" id="3.20.20.70">
    <property type="entry name" value="Aldolase class I"/>
    <property type="match status" value="1"/>
</dbReference>
<evidence type="ECO:0000256" key="2">
    <source>
        <dbReference type="ARBA" id="ARBA00011270"/>
    </source>
</evidence>
<dbReference type="NCBIfam" id="TIGR00262">
    <property type="entry name" value="trpA"/>
    <property type="match status" value="1"/>
</dbReference>
<comment type="caution">
    <text evidence="10">The sequence shown here is derived from an EMBL/GenBank/DDBJ whole genome shotgun (WGS) entry which is preliminary data.</text>
</comment>
<comment type="function">
    <text evidence="8">The alpha subunit is responsible for the aldol cleavage of indoleglycerol phosphate to indole and glyceraldehyde 3-phosphate.</text>
</comment>
<dbReference type="InterPro" id="IPR018204">
    <property type="entry name" value="Trp_synthase_alpha_AS"/>
</dbReference>
<dbReference type="GO" id="GO:0004834">
    <property type="term" value="F:tryptophan synthase activity"/>
    <property type="evidence" value="ECO:0007669"/>
    <property type="project" value="UniProtKB-EC"/>
</dbReference>
<dbReference type="EC" id="4.2.1.20" evidence="8"/>
<dbReference type="InterPro" id="IPR002028">
    <property type="entry name" value="Trp_synthase_suA"/>
</dbReference>
<dbReference type="SUPFAM" id="SSF51366">
    <property type="entry name" value="Ribulose-phoshate binding barrel"/>
    <property type="match status" value="1"/>
</dbReference>
<dbReference type="CDD" id="cd04724">
    <property type="entry name" value="Tryptophan_synthase_alpha"/>
    <property type="match status" value="1"/>
</dbReference>
<dbReference type="HAMAP" id="MF_00131">
    <property type="entry name" value="Trp_synth_alpha"/>
    <property type="match status" value="1"/>
</dbReference>
<dbReference type="PANTHER" id="PTHR43406">
    <property type="entry name" value="TRYPTOPHAN SYNTHASE, ALPHA CHAIN"/>
    <property type="match status" value="1"/>
</dbReference>
<evidence type="ECO:0000256" key="5">
    <source>
        <dbReference type="ARBA" id="ARBA00023141"/>
    </source>
</evidence>
<evidence type="ECO:0000313" key="11">
    <source>
        <dbReference type="Proteomes" id="UP000597877"/>
    </source>
</evidence>
<protein>
    <recommendedName>
        <fullName evidence="8">Tryptophan synthase alpha chain</fullName>
        <ecNumber evidence="8">4.2.1.20</ecNumber>
    </recommendedName>
</protein>
<reference evidence="10 11" key="1">
    <citation type="submission" date="2020-08" db="EMBL/GenBank/DDBJ databases">
        <title>Genome public.</title>
        <authorList>
            <person name="Liu C."/>
            <person name="Sun Q."/>
        </authorList>
    </citation>
    <scope>NUCLEOTIDE SEQUENCE [LARGE SCALE GENOMIC DNA]</scope>
    <source>
        <strain evidence="10 11">BX4</strain>
    </source>
</reference>
<feature type="active site" description="Proton acceptor" evidence="8">
    <location>
        <position position="44"/>
    </location>
</feature>
<evidence type="ECO:0000256" key="3">
    <source>
        <dbReference type="ARBA" id="ARBA00022605"/>
    </source>
</evidence>
<dbReference type="RefSeq" id="WP_118588443.1">
    <property type="nucleotide sequence ID" value="NZ_JACOOZ010000002.1"/>
</dbReference>
<comment type="subunit">
    <text evidence="2 8">Tetramer of two alpha and two beta chains.</text>
</comment>
<sequence length="256" mass="27728">MSKVSGAFKNGKAFIAFITGGDPDLETTKKLILEMQDKGADIIEVGIPFSDPIAEGSVIQEADLRALKGGCTTDKLFDAIKEIKDEVHIPLVFMTYINVIFRYGTEKFMKRCVECGILGVIVPDCPYEEREELAPYCDKENIDLIPLIAPTSKEKIAKIAKSARGFVYVVSSLGVTGVRSNITTDIGAMTKIVKENTDVPCAIGLGIGTPKQAKEMSVYAEGVIVGSAIVKIVAKYGKDSVSYVGEYVKEMKDAII</sequence>
<dbReference type="Pfam" id="PF00290">
    <property type="entry name" value="Trp_syntA"/>
    <property type="match status" value="1"/>
</dbReference>
<evidence type="ECO:0000313" key="10">
    <source>
        <dbReference type="EMBL" id="MBC5666873.1"/>
    </source>
</evidence>
<evidence type="ECO:0000256" key="6">
    <source>
        <dbReference type="ARBA" id="ARBA00023239"/>
    </source>
</evidence>
<dbReference type="PROSITE" id="PS00167">
    <property type="entry name" value="TRP_SYNTHASE_ALPHA"/>
    <property type="match status" value="1"/>
</dbReference>
<comment type="pathway">
    <text evidence="1 8">Amino-acid biosynthesis; L-tryptophan biosynthesis; L-tryptophan from chorismate: step 5/5.</text>
</comment>
<accession>A0ABR7EZW4</accession>
<feature type="active site" description="Proton acceptor" evidence="8">
    <location>
        <position position="55"/>
    </location>
</feature>
<evidence type="ECO:0000256" key="9">
    <source>
        <dbReference type="RuleBase" id="RU003662"/>
    </source>
</evidence>
<evidence type="ECO:0000256" key="8">
    <source>
        <dbReference type="HAMAP-Rule" id="MF_00131"/>
    </source>
</evidence>
<organism evidence="10 11">
    <name type="scientific">Eubacterium segne</name>
    <dbReference type="NCBI Taxonomy" id="2763045"/>
    <lineage>
        <taxon>Bacteria</taxon>
        <taxon>Bacillati</taxon>
        <taxon>Bacillota</taxon>
        <taxon>Clostridia</taxon>
        <taxon>Eubacteriales</taxon>
        <taxon>Eubacteriaceae</taxon>
        <taxon>Eubacterium</taxon>
    </lineage>
</organism>
<keyword evidence="4 8" id="KW-0822">Tryptophan biosynthesis</keyword>
<keyword evidence="3 8" id="KW-0028">Amino-acid biosynthesis</keyword>
<keyword evidence="6 8" id="KW-0456">Lyase</keyword>
<proteinExistence type="inferred from homology"/>
<name>A0ABR7EZW4_9FIRM</name>
<dbReference type="InterPro" id="IPR011060">
    <property type="entry name" value="RibuloseP-bd_barrel"/>
</dbReference>
<dbReference type="InterPro" id="IPR013785">
    <property type="entry name" value="Aldolase_TIM"/>
</dbReference>
<keyword evidence="11" id="KW-1185">Reference proteome</keyword>
<keyword evidence="5 8" id="KW-0057">Aromatic amino acid biosynthesis</keyword>
<dbReference type="Proteomes" id="UP000597877">
    <property type="component" value="Unassembled WGS sequence"/>
</dbReference>
<dbReference type="PANTHER" id="PTHR43406:SF1">
    <property type="entry name" value="TRYPTOPHAN SYNTHASE ALPHA CHAIN, CHLOROPLASTIC"/>
    <property type="match status" value="1"/>
</dbReference>
<dbReference type="EMBL" id="JACOOZ010000002">
    <property type="protein sequence ID" value="MBC5666873.1"/>
    <property type="molecule type" value="Genomic_DNA"/>
</dbReference>
<evidence type="ECO:0000256" key="4">
    <source>
        <dbReference type="ARBA" id="ARBA00022822"/>
    </source>
</evidence>
<evidence type="ECO:0000256" key="1">
    <source>
        <dbReference type="ARBA" id="ARBA00004733"/>
    </source>
</evidence>
<evidence type="ECO:0000256" key="7">
    <source>
        <dbReference type="ARBA" id="ARBA00049047"/>
    </source>
</evidence>
<gene>
    <name evidence="8" type="primary">trpA</name>
    <name evidence="10" type="ORF">H8S00_02540</name>
</gene>
<comment type="catalytic activity">
    <reaction evidence="7 8">
        <text>(1S,2R)-1-C-(indol-3-yl)glycerol 3-phosphate + L-serine = D-glyceraldehyde 3-phosphate + L-tryptophan + H2O</text>
        <dbReference type="Rhea" id="RHEA:10532"/>
        <dbReference type="ChEBI" id="CHEBI:15377"/>
        <dbReference type="ChEBI" id="CHEBI:33384"/>
        <dbReference type="ChEBI" id="CHEBI:57912"/>
        <dbReference type="ChEBI" id="CHEBI:58866"/>
        <dbReference type="ChEBI" id="CHEBI:59776"/>
        <dbReference type="EC" id="4.2.1.20"/>
    </reaction>
</comment>